<name>A0ABZ0L4W9_9BACL</name>
<accession>A0ABZ0L4W9</accession>
<dbReference type="CDD" id="cd03424">
    <property type="entry name" value="NUDIX_ADPRase_Nudt5_UGPPase_Nudt14"/>
    <property type="match status" value="1"/>
</dbReference>
<evidence type="ECO:0000259" key="1">
    <source>
        <dbReference type="PROSITE" id="PS51462"/>
    </source>
</evidence>
<dbReference type="EC" id="3.6.-.-" evidence="2"/>
<dbReference type="GO" id="GO:0016787">
    <property type="term" value="F:hydrolase activity"/>
    <property type="evidence" value="ECO:0007669"/>
    <property type="project" value="UniProtKB-KW"/>
</dbReference>
<organism evidence="2 3">
    <name type="scientific">Sporosarcina oncorhynchi</name>
    <dbReference type="NCBI Taxonomy" id="3056444"/>
    <lineage>
        <taxon>Bacteria</taxon>
        <taxon>Bacillati</taxon>
        <taxon>Bacillota</taxon>
        <taxon>Bacilli</taxon>
        <taxon>Bacillales</taxon>
        <taxon>Caryophanaceae</taxon>
        <taxon>Sporosarcina</taxon>
    </lineage>
</organism>
<feature type="domain" description="Nudix hydrolase" evidence="1">
    <location>
        <begin position="75"/>
        <end position="210"/>
    </location>
</feature>
<dbReference type="Proteomes" id="UP001303902">
    <property type="component" value="Chromosome"/>
</dbReference>
<evidence type="ECO:0000313" key="2">
    <source>
        <dbReference type="EMBL" id="WOV86983.1"/>
    </source>
</evidence>
<protein>
    <submittedName>
        <fullName evidence="2">NUDIX hydrolase</fullName>
        <ecNumber evidence="2">3.6.-.-</ecNumber>
    </submittedName>
</protein>
<dbReference type="InterPro" id="IPR015797">
    <property type="entry name" value="NUDIX_hydrolase-like_dom_sf"/>
</dbReference>
<keyword evidence="2" id="KW-0378">Hydrolase</keyword>
<reference evidence="2 3" key="1">
    <citation type="submission" date="2023-06" db="EMBL/GenBank/DDBJ databases">
        <title>Sporosarcina sp. nov., isolated from Korean tranditional fermented seafood 'Jeotgal'.</title>
        <authorList>
            <person name="Yang A.I."/>
            <person name="Shin N.-R."/>
        </authorList>
    </citation>
    <scope>NUCLEOTIDE SEQUENCE [LARGE SCALE GENOMIC DNA]</scope>
    <source>
        <strain evidence="2 3">T2O-4</strain>
    </source>
</reference>
<dbReference type="Gene3D" id="3.90.79.10">
    <property type="entry name" value="Nucleoside Triphosphate Pyrophosphohydrolase"/>
    <property type="match status" value="1"/>
</dbReference>
<dbReference type="RefSeq" id="WP_317966644.1">
    <property type="nucleotide sequence ID" value="NZ_CP129118.1"/>
</dbReference>
<keyword evidence="3" id="KW-1185">Reference proteome</keyword>
<dbReference type="PROSITE" id="PS51462">
    <property type="entry name" value="NUDIX"/>
    <property type="match status" value="1"/>
</dbReference>
<dbReference type="Pfam" id="PF00293">
    <property type="entry name" value="NUDIX"/>
    <property type="match status" value="1"/>
</dbReference>
<dbReference type="InterPro" id="IPR000086">
    <property type="entry name" value="NUDIX_hydrolase_dom"/>
</dbReference>
<evidence type="ECO:0000313" key="3">
    <source>
        <dbReference type="Proteomes" id="UP001303902"/>
    </source>
</evidence>
<dbReference type="EMBL" id="CP129118">
    <property type="protein sequence ID" value="WOV86983.1"/>
    <property type="molecule type" value="Genomic_DNA"/>
</dbReference>
<gene>
    <name evidence="2" type="ORF">QWT69_14055</name>
</gene>
<dbReference type="SUPFAM" id="SSF55811">
    <property type="entry name" value="Nudix"/>
    <property type="match status" value="1"/>
</dbReference>
<sequence>MNPIDAYLHFYRSNPDYFIQDQDIQIIIDKETLEQFAKERDCQLGLIYETKYFWVVIDLIENAQHHRYPYMRVIHKEPSNGVVIIPRLEDKVVFLRQFRHGTRQIELELPRGFAEAGCTVYENAEQEILEEIGASAQNIELLGSMISDSALTYGPVHLLLCDISSIGKLEQEEGIKDTLLLTKEEILEYIRDNTIRDGFTITAIMKWILQS</sequence>
<proteinExistence type="predicted"/>